<reference evidence="3" key="3">
    <citation type="submission" date="2025-08" db="UniProtKB">
        <authorList>
            <consortium name="RefSeq"/>
        </authorList>
    </citation>
    <scope>IDENTIFICATION</scope>
    <source>
        <tissue evidence="3">Whole organism</tissue>
    </source>
</reference>
<dbReference type="RefSeq" id="XP_017862057.1">
    <property type="nucleotide sequence ID" value="XM_018006568.1"/>
</dbReference>
<feature type="region of interest" description="Disordered" evidence="1">
    <location>
        <begin position="1"/>
        <end position="74"/>
    </location>
</feature>
<gene>
    <name evidence="3" type="primary">LOC108613241</name>
</gene>
<evidence type="ECO:0000256" key="1">
    <source>
        <dbReference type="SAM" id="MobiDB-lite"/>
    </source>
</evidence>
<proteinExistence type="predicted"/>
<protein>
    <submittedName>
        <fullName evidence="3">Protein alan shepard-like isoform X1</fullName>
    </submittedName>
</protein>
<reference evidence="2" key="1">
    <citation type="journal article" date="1997" name="Nucleic Acids Res.">
        <title>tRNAscan-SE: a program for improved detection of transfer RNA genes in genomic sequence.</title>
        <authorList>
            <person name="Lowe T.M."/>
            <person name="Eddy S.R."/>
        </authorList>
    </citation>
    <scope>NUCLEOTIDE SEQUENCE [LARGE SCALE GENOMIC DNA]</scope>
</reference>
<dbReference type="Proteomes" id="UP000694904">
    <property type="component" value="Chromosome 4"/>
</dbReference>
<feature type="compositionally biased region" description="Low complexity" evidence="1">
    <location>
        <begin position="12"/>
        <end position="41"/>
    </location>
</feature>
<feature type="compositionally biased region" description="Pro residues" evidence="1">
    <location>
        <begin position="1"/>
        <end position="10"/>
    </location>
</feature>
<accession>A0ABM1P4C1</accession>
<evidence type="ECO:0000313" key="3">
    <source>
        <dbReference type="RefSeq" id="XP_017862057.1"/>
    </source>
</evidence>
<feature type="compositionally biased region" description="Polar residues" evidence="1">
    <location>
        <begin position="60"/>
        <end position="74"/>
    </location>
</feature>
<reference evidence="2" key="2">
    <citation type="journal article" date="2016" name="G3 (Bethesda)">
        <title>Genome Evolution in Three Species of Cactophilic Drosophila.</title>
        <authorList>
            <person name="Sanchez-Flores A."/>
            <person name="Penazola F."/>
            <person name="Carpinteyro-Ponce J."/>
            <person name="Nazario-Yepiz N."/>
            <person name="Abreu-Goodger C."/>
            <person name="Machado C.A."/>
            <person name="Markow T.A."/>
        </authorList>
    </citation>
    <scope>NUCLEOTIDE SEQUENCE [LARGE SCALE GENOMIC DNA]</scope>
</reference>
<name>A0ABM1P4C1_DROAR</name>
<dbReference type="GeneID" id="108613241"/>
<keyword evidence="2" id="KW-1185">Reference proteome</keyword>
<sequence>MHPRYSPAPPLHQQHQQQQQPQHQQPMGGPHHQHQHQQQQVVGGGNGHGGGAPVHMRAPPNSQQLPPQMPRSQNYANVSFDADTLHKFKQKVEYIIYNMKLNLR</sequence>
<organism evidence="2 3">
    <name type="scientific">Drosophila arizonae</name>
    <name type="common">Fruit fly</name>
    <dbReference type="NCBI Taxonomy" id="7263"/>
    <lineage>
        <taxon>Eukaryota</taxon>
        <taxon>Metazoa</taxon>
        <taxon>Ecdysozoa</taxon>
        <taxon>Arthropoda</taxon>
        <taxon>Hexapoda</taxon>
        <taxon>Insecta</taxon>
        <taxon>Pterygota</taxon>
        <taxon>Neoptera</taxon>
        <taxon>Endopterygota</taxon>
        <taxon>Diptera</taxon>
        <taxon>Brachycera</taxon>
        <taxon>Muscomorpha</taxon>
        <taxon>Ephydroidea</taxon>
        <taxon>Drosophilidae</taxon>
        <taxon>Drosophila</taxon>
    </lineage>
</organism>
<evidence type="ECO:0000313" key="2">
    <source>
        <dbReference type="Proteomes" id="UP000694904"/>
    </source>
</evidence>
<feature type="compositionally biased region" description="Gly residues" evidence="1">
    <location>
        <begin position="42"/>
        <end position="52"/>
    </location>
</feature>